<dbReference type="Gene3D" id="2.60.40.1080">
    <property type="match status" value="2"/>
</dbReference>
<dbReference type="SUPFAM" id="SSF49373">
    <property type="entry name" value="Invasin/intimin cell-adhesion fragments"/>
    <property type="match status" value="2"/>
</dbReference>
<gene>
    <name evidence="2" type="ORF">GNP95_15175</name>
</gene>
<dbReference type="InterPro" id="IPR011047">
    <property type="entry name" value="Quinoprotein_ADH-like_sf"/>
</dbReference>
<dbReference type="AlphaFoldDB" id="A0A7X2Z3V2"/>
<dbReference type="OrthoDB" id="9811934at2"/>
<evidence type="ECO:0000259" key="1">
    <source>
        <dbReference type="SMART" id="SM00635"/>
    </source>
</evidence>
<proteinExistence type="predicted"/>
<dbReference type="InterPro" id="IPR003343">
    <property type="entry name" value="Big_2"/>
</dbReference>
<dbReference type="EMBL" id="WNZW01000005">
    <property type="protein sequence ID" value="MUG46331.1"/>
    <property type="molecule type" value="Genomic_DNA"/>
</dbReference>
<accession>A0A7X2Z3V2</accession>
<dbReference type="InterPro" id="IPR008964">
    <property type="entry name" value="Invasin/intimin_cell_adhesion"/>
</dbReference>
<feature type="domain" description="BIG2" evidence="1">
    <location>
        <begin position="521"/>
        <end position="602"/>
    </location>
</feature>
<feature type="domain" description="BIG2" evidence="1">
    <location>
        <begin position="433"/>
        <end position="514"/>
    </location>
</feature>
<evidence type="ECO:0000313" key="2">
    <source>
        <dbReference type="EMBL" id="MUG46331.1"/>
    </source>
</evidence>
<reference evidence="2 3" key="1">
    <citation type="submission" date="2019-11" db="EMBL/GenBank/DDBJ databases">
        <title>Draft genome sequences of five Paenibacillus species of dairy origin.</title>
        <authorList>
            <person name="Olajide A.M."/>
            <person name="Chen S."/>
            <person name="Lapointe G."/>
        </authorList>
    </citation>
    <scope>NUCLEOTIDE SEQUENCE [LARGE SCALE GENOMIC DNA]</scope>
    <source>
        <strain evidence="2 3">12CR55</strain>
    </source>
</reference>
<dbReference type="PANTHER" id="PTHR42754">
    <property type="entry name" value="ENDOGLUCANASE"/>
    <property type="match status" value="1"/>
</dbReference>
<sequence length="610" mass="66410">MELEYIFQIFHIGGVLQLIKQWYKPFVVSLAFVLLWSGWAGNGYAEMSEEEAIVEWSHLLKGSDPESPRLGGEAVTKTSDGGYVAVGKQGSSLSDGMSAVVLKVSGSGEMVWREEINFLHEKTGFYASNSGLSVLEASDGSILVGGDVRDIDYGRPRYDPFVAKFSPDGELLWKKEYRLLSIYTHSADVIMETSDGNFVITGSVSSNFDRTPGYMIKINGEGEVLWSNTYLIGTWAAFRDIVALPDGSVIVAGRMSSSEISGSLAVIAKINRGGELVWVKRNEHDQIHSMIPSRDGNMILTRYNKGENRYYLQTISSAGTVLSDLTLDSLTGEAIQDLIHTQLHDSGYLFVAKLKTGGSKENSFGYQIIVTDENGRPVQKHFFGEPFLSLGRYGISGYDQGLVVAGSLDSEVGPRMMQLTKIALSSQTPADPELSRIEFQPNQLKLAAGQTAPSVVNAVYKDATVTDVTYSAVYESLDPNIASIDQFGNITGISPGTTRITATYEGMQASMSVEVTGEQPGPGYFFLDSDEYSLSVGTELDVAAYFTDESGLTSLVTKETVFTVDDPNIVSLDEAGNIRGISPGITYITAVYNGMTYRASVWVVRPYQAI</sequence>
<dbReference type="SUPFAM" id="SSF50998">
    <property type="entry name" value="Quinoprotein alcohol dehydrogenase-like"/>
    <property type="match status" value="1"/>
</dbReference>
<comment type="caution">
    <text evidence="2">The sequence shown here is derived from an EMBL/GenBank/DDBJ whole genome shotgun (WGS) entry which is preliminary data.</text>
</comment>
<dbReference type="Proteomes" id="UP000447876">
    <property type="component" value="Unassembled WGS sequence"/>
</dbReference>
<dbReference type="SMART" id="SM00635">
    <property type="entry name" value="BID_2"/>
    <property type="match status" value="2"/>
</dbReference>
<dbReference type="Pfam" id="PF02368">
    <property type="entry name" value="Big_2"/>
    <property type="match status" value="1"/>
</dbReference>
<name>A0A7X2Z3V2_9BACL</name>
<organism evidence="2 3">
    <name type="scientific">Paenibacillus woosongensis</name>
    <dbReference type="NCBI Taxonomy" id="307580"/>
    <lineage>
        <taxon>Bacteria</taxon>
        <taxon>Bacillati</taxon>
        <taxon>Bacillota</taxon>
        <taxon>Bacilli</taxon>
        <taxon>Bacillales</taxon>
        <taxon>Paenibacillaceae</taxon>
        <taxon>Paenibacillus</taxon>
    </lineage>
</organism>
<evidence type="ECO:0000313" key="3">
    <source>
        <dbReference type="Proteomes" id="UP000447876"/>
    </source>
</evidence>
<dbReference type="PANTHER" id="PTHR42754:SF1">
    <property type="entry name" value="LIPOPROTEIN"/>
    <property type="match status" value="1"/>
</dbReference>
<protein>
    <recommendedName>
        <fullName evidence="1">BIG2 domain-containing protein</fullName>
    </recommendedName>
</protein>